<accession>A0A6G1CQ42</accession>
<reference evidence="2 3" key="1">
    <citation type="submission" date="2019-11" db="EMBL/GenBank/DDBJ databases">
        <title>Whole genome sequence of Oryza granulata.</title>
        <authorList>
            <person name="Li W."/>
        </authorList>
    </citation>
    <scope>NUCLEOTIDE SEQUENCE [LARGE SCALE GENOMIC DNA]</scope>
    <source>
        <strain evidence="3">cv. Menghai</strain>
        <tissue evidence="2">Leaf</tissue>
    </source>
</reference>
<dbReference type="AlphaFoldDB" id="A0A6G1CQ42"/>
<feature type="compositionally biased region" description="Basic and acidic residues" evidence="1">
    <location>
        <begin position="100"/>
        <end position="109"/>
    </location>
</feature>
<evidence type="ECO:0000313" key="3">
    <source>
        <dbReference type="Proteomes" id="UP000479710"/>
    </source>
</evidence>
<comment type="caution">
    <text evidence="2">The sequence shown here is derived from an EMBL/GenBank/DDBJ whole genome shotgun (WGS) entry which is preliminary data.</text>
</comment>
<gene>
    <name evidence="2" type="ORF">E2562_006238</name>
</gene>
<dbReference type="Proteomes" id="UP000479710">
    <property type="component" value="Unassembled WGS sequence"/>
</dbReference>
<sequence length="109" mass="11614">MHRPPHPSPDPVGTTSEVPYIASPRSEAARFGRHHLGDLDGAGDSDYDDGNELQRGTPMETAMSFEGWLEQLRGRTTASFNAAMCSSPSVVDGGSTSGYGEHHDGGVRE</sequence>
<protein>
    <submittedName>
        <fullName evidence="2">Uncharacterized protein</fullName>
    </submittedName>
</protein>
<feature type="region of interest" description="Disordered" evidence="1">
    <location>
        <begin position="85"/>
        <end position="109"/>
    </location>
</feature>
<evidence type="ECO:0000313" key="2">
    <source>
        <dbReference type="EMBL" id="KAF0901773.1"/>
    </source>
</evidence>
<organism evidence="2 3">
    <name type="scientific">Oryza meyeriana var. granulata</name>
    <dbReference type="NCBI Taxonomy" id="110450"/>
    <lineage>
        <taxon>Eukaryota</taxon>
        <taxon>Viridiplantae</taxon>
        <taxon>Streptophyta</taxon>
        <taxon>Embryophyta</taxon>
        <taxon>Tracheophyta</taxon>
        <taxon>Spermatophyta</taxon>
        <taxon>Magnoliopsida</taxon>
        <taxon>Liliopsida</taxon>
        <taxon>Poales</taxon>
        <taxon>Poaceae</taxon>
        <taxon>BOP clade</taxon>
        <taxon>Oryzoideae</taxon>
        <taxon>Oryzeae</taxon>
        <taxon>Oryzinae</taxon>
        <taxon>Oryza</taxon>
        <taxon>Oryza meyeriana</taxon>
    </lineage>
</organism>
<feature type="compositionally biased region" description="Acidic residues" evidence="1">
    <location>
        <begin position="41"/>
        <end position="51"/>
    </location>
</feature>
<evidence type="ECO:0000256" key="1">
    <source>
        <dbReference type="SAM" id="MobiDB-lite"/>
    </source>
</evidence>
<proteinExistence type="predicted"/>
<dbReference type="EMBL" id="SPHZ02000008">
    <property type="protein sequence ID" value="KAF0901773.1"/>
    <property type="molecule type" value="Genomic_DNA"/>
</dbReference>
<name>A0A6G1CQ42_9ORYZ</name>
<keyword evidence="3" id="KW-1185">Reference proteome</keyword>
<feature type="region of interest" description="Disordered" evidence="1">
    <location>
        <begin position="35"/>
        <end position="55"/>
    </location>
</feature>